<keyword evidence="3" id="KW-1185">Reference proteome</keyword>
<evidence type="ECO:0000313" key="3">
    <source>
        <dbReference type="Proteomes" id="UP000094094"/>
    </source>
</evidence>
<organism evidence="2 3">
    <name type="scientific">Streptomyces lydicus</name>
    <dbReference type="NCBI Taxonomy" id="47763"/>
    <lineage>
        <taxon>Bacteria</taxon>
        <taxon>Bacillati</taxon>
        <taxon>Actinomycetota</taxon>
        <taxon>Actinomycetes</taxon>
        <taxon>Kitasatosporales</taxon>
        <taxon>Streptomycetaceae</taxon>
        <taxon>Streptomyces</taxon>
    </lineage>
</organism>
<dbReference type="Proteomes" id="UP000094094">
    <property type="component" value="Chromosome"/>
</dbReference>
<protein>
    <submittedName>
        <fullName evidence="2">Hydrophobic protein</fullName>
    </submittedName>
</protein>
<dbReference type="EMBL" id="CP017157">
    <property type="protein sequence ID" value="AOP48729.1"/>
    <property type="molecule type" value="Genomic_DNA"/>
</dbReference>
<name>A0A1D7VPQ6_9ACTN</name>
<dbReference type="AlphaFoldDB" id="A0A1D7VPQ6"/>
<evidence type="ECO:0000313" key="2">
    <source>
        <dbReference type="EMBL" id="AOP48729.1"/>
    </source>
</evidence>
<gene>
    <name evidence="2" type="ORF">SL103_22995</name>
</gene>
<keyword evidence="1" id="KW-1133">Transmembrane helix</keyword>
<dbReference type="KEGG" id="slc:SL103_22995"/>
<dbReference type="GeneID" id="78639466"/>
<accession>A0A1D7VPQ6</accession>
<feature type="transmembrane region" description="Helical" evidence="1">
    <location>
        <begin position="30"/>
        <end position="48"/>
    </location>
</feature>
<evidence type="ECO:0000256" key="1">
    <source>
        <dbReference type="SAM" id="Phobius"/>
    </source>
</evidence>
<keyword evidence="1" id="KW-0472">Membrane</keyword>
<proteinExistence type="predicted"/>
<reference evidence="2 3" key="1">
    <citation type="submission" date="2016-09" db="EMBL/GenBank/DDBJ databases">
        <title>Complete genome sequencing of Streptomyces lydicus 103 and metabolic pathways analysis of antibiotic biosynthesis.</title>
        <authorList>
            <person name="Jia N."/>
            <person name="Ding M.-Z."/>
            <person name="Gao F."/>
            <person name="Yuan Y.-J."/>
        </authorList>
    </citation>
    <scope>NUCLEOTIDE SEQUENCE [LARGE SCALE GENOMIC DNA]</scope>
    <source>
        <strain evidence="2 3">103</strain>
    </source>
</reference>
<sequence>MVPLLLVLLLALLLFGAGFALKALWIAAVVVLVFWALGFVMRSAGAGGRRGRWYRW</sequence>
<keyword evidence="1" id="KW-0812">Transmembrane</keyword>
<dbReference type="RefSeq" id="WP_033265478.1">
    <property type="nucleotide sequence ID" value="NZ_CAUJXX010000021.1"/>
</dbReference>